<evidence type="ECO:0000256" key="7">
    <source>
        <dbReference type="ARBA" id="ARBA00022857"/>
    </source>
</evidence>
<comment type="similarity">
    <text evidence="11">Belongs to the shikimate dehydrogenase family.</text>
</comment>
<dbReference type="PANTHER" id="PTHR21089:SF1">
    <property type="entry name" value="BIFUNCTIONAL 3-DEHYDROQUINATE DEHYDRATASE_SHIKIMATE DEHYDROGENASE, CHLOROPLASTIC"/>
    <property type="match status" value="1"/>
</dbReference>
<dbReference type="GO" id="GO:0008652">
    <property type="term" value="P:amino acid biosynthetic process"/>
    <property type="evidence" value="ECO:0007669"/>
    <property type="project" value="UniProtKB-KW"/>
</dbReference>
<dbReference type="AlphaFoldDB" id="A0A8J8B3H7"/>
<dbReference type="RefSeq" id="WP_211529795.1">
    <property type="nucleotide sequence ID" value="NZ_JWHL01000001.1"/>
</dbReference>
<dbReference type="GO" id="GO:0050661">
    <property type="term" value="F:NADP binding"/>
    <property type="evidence" value="ECO:0007669"/>
    <property type="project" value="InterPro"/>
</dbReference>
<feature type="domain" description="Shikimate dehydrogenase substrate binding N-terminal" evidence="13">
    <location>
        <begin position="195"/>
        <end position="275"/>
    </location>
</feature>
<keyword evidence="9 11" id="KW-0057">Aromatic amino acid biosynthesis</keyword>
<dbReference type="Gene3D" id="3.40.50.10860">
    <property type="entry name" value="Leucine Dehydrogenase, chain A, domain 1"/>
    <property type="match status" value="1"/>
</dbReference>
<dbReference type="InterPro" id="IPR027417">
    <property type="entry name" value="P-loop_NTPase"/>
</dbReference>
<accession>A0A8J8B3H7</accession>
<comment type="catalytic activity">
    <reaction evidence="10">
        <text>shikimate + ATP = 3-phosphoshikimate + ADP + H(+)</text>
        <dbReference type="Rhea" id="RHEA:13121"/>
        <dbReference type="ChEBI" id="CHEBI:15378"/>
        <dbReference type="ChEBI" id="CHEBI:30616"/>
        <dbReference type="ChEBI" id="CHEBI:36208"/>
        <dbReference type="ChEBI" id="CHEBI:145989"/>
        <dbReference type="ChEBI" id="CHEBI:456216"/>
        <dbReference type="EC" id="2.7.1.71"/>
    </reaction>
</comment>
<evidence type="ECO:0000313" key="15">
    <source>
        <dbReference type="EMBL" id="MBR1368200.1"/>
    </source>
</evidence>
<evidence type="ECO:0000256" key="2">
    <source>
        <dbReference type="ARBA" id="ARBA00022605"/>
    </source>
</evidence>
<feature type="binding site" evidence="11">
    <location>
        <begin position="331"/>
        <end position="336"/>
    </location>
    <ligand>
        <name>NADP(+)</name>
        <dbReference type="ChEBI" id="CHEBI:58349"/>
    </ligand>
</feature>
<dbReference type="Gene3D" id="3.40.50.720">
    <property type="entry name" value="NAD(P)-binding Rossmann-like Domain"/>
    <property type="match status" value="1"/>
</dbReference>
<dbReference type="HAMAP" id="MF_00222">
    <property type="entry name" value="Shikimate_DH_AroE"/>
    <property type="match status" value="1"/>
</dbReference>
<name>A0A8J8B3H7_9EURY</name>
<evidence type="ECO:0000256" key="3">
    <source>
        <dbReference type="ARBA" id="ARBA00022679"/>
    </source>
</evidence>
<evidence type="ECO:0000259" key="14">
    <source>
        <dbReference type="Pfam" id="PF18317"/>
    </source>
</evidence>
<dbReference type="GO" id="GO:0004765">
    <property type="term" value="F:shikimate kinase activity"/>
    <property type="evidence" value="ECO:0007669"/>
    <property type="project" value="UniProtKB-EC"/>
</dbReference>
<evidence type="ECO:0000259" key="13">
    <source>
        <dbReference type="Pfam" id="PF08501"/>
    </source>
</evidence>
<dbReference type="Pfam" id="PF08501">
    <property type="entry name" value="Shikimate_dh_N"/>
    <property type="match status" value="1"/>
</dbReference>
<feature type="binding site" evidence="11">
    <location>
        <position position="413"/>
    </location>
    <ligand>
        <name>NADP(+)</name>
        <dbReference type="ChEBI" id="CHEBI:58349"/>
    </ligand>
</feature>
<dbReference type="GO" id="GO:0005524">
    <property type="term" value="F:ATP binding"/>
    <property type="evidence" value="ECO:0007669"/>
    <property type="project" value="UniProtKB-KW"/>
</dbReference>
<dbReference type="GO" id="GO:0009073">
    <property type="term" value="P:aromatic amino acid family biosynthetic process"/>
    <property type="evidence" value="ECO:0007669"/>
    <property type="project" value="UniProtKB-KW"/>
</dbReference>
<dbReference type="HAMAP" id="MF_00109">
    <property type="entry name" value="Shikimate_kinase"/>
    <property type="match status" value="1"/>
</dbReference>
<dbReference type="InterPro" id="IPR000623">
    <property type="entry name" value="Shikimate_kinase/TSH1"/>
</dbReference>
<comment type="function">
    <text evidence="11">Involved in the biosynthesis of the chorismate, which leads to the biosynthesis of aromatic amino acids. Catalyzes the reversible NADPH linked reduction of 3-dehydroshikimate (DHSA) to yield shikimate (SA).</text>
</comment>
<feature type="binding site" evidence="11">
    <location>
        <position position="273"/>
    </location>
    <ligand>
        <name>shikimate</name>
        <dbReference type="ChEBI" id="CHEBI:36208"/>
    </ligand>
</feature>
<keyword evidence="4" id="KW-0547">Nucleotide-binding</keyword>
<keyword evidence="2 11" id="KW-0028">Amino-acid biosynthesis</keyword>
<dbReference type="InterPro" id="IPR046346">
    <property type="entry name" value="Aminoacid_DH-like_N_sf"/>
</dbReference>
<dbReference type="GO" id="GO:0005829">
    <property type="term" value="C:cytosol"/>
    <property type="evidence" value="ECO:0007669"/>
    <property type="project" value="TreeGrafter"/>
</dbReference>
<evidence type="ECO:0000259" key="12">
    <source>
        <dbReference type="Pfam" id="PF01488"/>
    </source>
</evidence>
<feature type="binding site" evidence="11">
    <location>
        <position position="288"/>
    </location>
    <ligand>
        <name>shikimate</name>
        <dbReference type="ChEBI" id="CHEBI:36208"/>
    </ligand>
</feature>
<dbReference type="SUPFAM" id="SSF52540">
    <property type="entry name" value="P-loop containing nucleoside triphosphate hydrolases"/>
    <property type="match status" value="1"/>
</dbReference>
<comment type="pathway">
    <text evidence="1">Metabolic intermediate biosynthesis; chorismate biosynthesis; chorismate from D-erythrose 4-phosphate and phosphoenolpyruvate: step 5/7.</text>
</comment>
<dbReference type="SUPFAM" id="SSF53223">
    <property type="entry name" value="Aminoacid dehydrogenase-like, N-terminal domain"/>
    <property type="match status" value="1"/>
</dbReference>
<comment type="subunit">
    <text evidence="11">Homodimer.</text>
</comment>
<evidence type="ECO:0000256" key="9">
    <source>
        <dbReference type="ARBA" id="ARBA00023141"/>
    </source>
</evidence>
<comment type="catalytic activity">
    <reaction evidence="11">
        <text>shikimate + NADP(+) = 3-dehydroshikimate + NADPH + H(+)</text>
        <dbReference type="Rhea" id="RHEA:17737"/>
        <dbReference type="ChEBI" id="CHEBI:15378"/>
        <dbReference type="ChEBI" id="CHEBI:16630"/>
        <dbReference type="ChEBI" id="CHEBI:36208"/>
        <dbReference type="ChEBI" id="CHEBI:57783"/>
        <dbReference type="ChEBI" id="CHEBI:58349"/>
        <dbReference type="EC" id="1.1.1.25"/>
    </reaction>
</comment>
<feature type="active site" description="Proton acceptor" evidence="11">
    <location>
        <position position="252"/>
    </location>
</feature>
<dbReference type="InterPro" id="IPR006151">
    <property type="entry name" value="Shikm_DH/Glu-tRNA_Rdtase"/>
</dbReference>
<dbReference type="EC" id="1.1.1.25" evidence="11"/>
<feature type="binding site" evidence="11">
    <location>
        <begin position="203"/>
        <end position="205"/>
    </location>
    <ligand>
        <name>shikimate</name>
        <dbReference type="ChEBI" id="CHEBI:36208"/>
    </ligand>
</feature>
<feature type="binding site" evidence="11">
    <location>
        <position position="390"/>
    </location>
    <ligand>
        <name>NADP(+)</name>
        <dbReference type="ChEBI" id="CHEBI:58349"/>
    </ligand>
</feature>
<dbReference type="Gene3D" id="3.40.50.300">
    <property type="entry name" value="P-loop containing nucleotide triphosphate hydrolases"/>
    <property type="match status" value="1"/>
</dbReference>
<feature type="domain" description="SDH C-terminal" evidence="14">
    <location>
        <begin position="413"/>
        <end position="442"/>
    </location>
</feature>
<feature type="binding site" evidence="11">
    <location>
        <position position="264"/>
    </location>
    <ligand>
        <name>NADP(+)</name>
        <dbReference type="ChEBI" id="CHEBI:58349"/>
    </ligand>
</feature>
<evidence type="ECO:0000313" key="16">
    <source>
        <dbReference type="Proteomes" id="UP000730161"/>
    </source>
</evidence>
<dbReference type="GO" id="GO:0019632">
    <property type="term" value="P:shikimate metabolic process"/>
    <property type="evidence" value="ECO:0007669"/>
    <property type="project" value="InterPro"/>
</dbReference>
<dbReference type="CDD" id="cd01065">
    <property type="entry name" value="NAD_bind_Shikimate_DH"/>
    <property type="match status" value="1"/>
</dbReference>
<dbReference type="Proteomes" id="UP000730161">
    <property type="component" value="Unassembled WGS sequence"/>
</dbReference>
<dbReference type="OrthoDB" id="8744at2157"/>
<evidence type="ECO:0000256" key="5">
    <source>
        <dbReference type="ARBA" id="ARBA00022777"/>
    </source>
</evidence>
<dbReference type="Pfam" id="PF01202">
    <property type="entry name" value="SKI"/>
    <property type="match status" value="1"/>
</dbReference>
<dbReference type="InterPro" id="IPR011342">
    <property type="entry name" value="Shikimate_DH"/>
</dbReference>
<dbReference type="EMBL" id="JWHL01000001">
    <property type="protein sequence ID" value="MBR1368200.1"/>
    <property type="molecule type" value="Genomic_DNA"/>
</dbReference>
<dbReference type="PROSITE" id="PS01128">
    <property type="entry name" value="SHIKIMATE_KINASE"/>
    <property type="match status" value="1"/>
</dbReference>
<keyword evidence="5" id="KW-0418">Kinase</keyword>
<keyword evidence="6" id="KW-0067">ATP-binding</keyword>
<evidence type="ECO:0000256" key="1">
    <source>
        <dbReference type="ARBA" id="ARBA00004842"/>
    </source>
</evidence>
<proteinExistence type="inferred from homology"/>
<dbReference type="UniPathway" id="UPA00053">
    <property type="reaction ID" value="UER00087"/>
</dbReference>
<dbReference type="PANTHER" id="PTHR21089">
    <property type="entry name" value="SHIKIMATE DEHYDROGENASE"/>
    <property type="match status" value="1"/>
</dbReference>
<dbReference type="PRINTS" id="PR01100">
    <property type="entry name" value="SHIKIMTKNASE"/>
</dbReference>
<dbReference type="SUPFAM" id="SSF51735">
    <property type="entry name" value="NAD(P)-binding Rossmann-fold domains"/>
    <property type="match status" value="1"/>
</dbReference>
<dbReference type="CDD" id="cd00464">
    <property type="entry name" value="SK"/>
    <property type="match status" value="1"/>
</dbReference>
<gene>
    <name evidence="11" type="primary">aroE</name>
    <name evidence="15" type="ORF">RJ53_01300</name>
</gene>
<dbReference type="GO" id="GO:0009423">
    <property type="term" value="P:chorismate biosynthetic process"/>
    <property type="evidence" value="ECO:0007669"/>
    <property type="project" value="UniProtKB-UniRule"/>
</dbReference>
<feature type="binding site" evidence="11">
    <location>
        <position position="392"/>
    </location>
    <ligand>
        <name>shikimate</name>
        <dbReference type="ChEBI" id="CHEBI:36208"/>
    </ligand>
</feature>
<dbReference type="InterPro" id="IPR031322">
    <property type="entry name" value="Shikimate/glucono_kinase"/>
</dbReference>
<dbReference type="Pfam" id="PF18317">
    <property type="entry name" value="SDH_C"/>
    <property type="match status" value="1"/>
</dbReference>
<dbReference type="InterPro" id="IPR036291">
    <property type="entry name" value="NAD(P)-bd_dom_sf"/>
</dbReference>
<dbReference type="NCBIfam" id="TIGR00507">
    <property type="entry name" value="aroE"/>
    <property type="match status" value="1"/>
</dbReference>
<dbReference type="GO" id="GO:0004764">
    <property type="term" value="F:shikimate 3-dehydrogenase (NADP+) activity"/>
    <property type="evidence" value="ECO:0007669"/>
    <property type="project" value="UniProtKB-UniRule"/>
</dbReference>
<evidence type="ECO:0000256" key="10">
    <source>
        <dbReference type="ARBA" id="ARBA00048567"/>
    </source>
</evidence>
<keyword evidence="3" id="KW-0808">Transferase</keyword>
<evidence type="ECO:0000256" key="6">
    <source>
        <dbReference type="ARBA" id="ARBA00022840"/>
    </source>
</evidence>
<comment type="caution">
    <text evidence="15">The sequence shown here is derived from an EMBL/GenBank/DDBJ whole genome shotgun (WGS) entry which is preliminary data.</text>
</comment>
<dbReference type="InterPro" id="IPR022893">
    <property type="entry name" value="Shikimate_DH_fam"/>
</dbReference>
<dbReference type="InterPro" id="IPR041121">
    <property type="entry name" value="SDH_C"/>
</dbReference>
<feature type="domain" description="Quinate/shikimate 5-dehydrogenase/glutamyl-tRNA reductase" evidence="12">
    <location>
        <begin position="297"/>
        <end position="365"/>
    </location>
</feature>
<keyword evidence="7 11" id="KW-0521">NADP</keyword>
<keyword evidence="8 11" id="KW-0560">Oxidoreductase</keyword>
<dbReference type="Pfam" id="PF01488">
    <property type="entry name" value="Shikimate_DH"/>
    <property type="match status" value="1"/>
</dbReference>
<keyword evidence="16" id="KW-1185">Reference proteome</keyword>
<protein>
    <recommendedName>
        <fullName evidence="11">Shikimate dehydrogenase (NADP(+))</fullName>
        <shortName evidence="11">SDH</shortName>
        <ecNumber evidence="11">1.1.1.25</ecNumber>
    </recommendedName>
</protein>
<dbReference type="InterPro" id="IPR013708">
    <property type="entry name" value="Shikimate_DH-bd_N"/>
</dbReference>
<comment type="pathway">
    <text evidence="11">Metabolic intermediate biosynthesis; chorismate biosynthesis; chorismate from D-erythrose 4-phosphate and phosphoenolpyruvate: step 4/7.</text>
</comment>
<dbReference type="InterPro" id="IPR023000">
    <property type="entry name" value="Shikimate_kinase_CS"/>
</dbReference>
<sequence length="443" mass="47969">MERYVIIGLRGTGKSTIGRLLADRIAVPFHDTDALIQGRTGLRIPEIFSRYGEEEFRRIEREVIASLPAGPAVIATGGGAVMDQRNRLLLRQGAHIILLTADQATLAARTRRSGRPPLTHLSAEEEIHHLAERRGPIYRGCADLCISTTGENPDRIVDRILSCRGMTERNMPLAGQYSLDISRADLRDMPLISAITGNPVSHSRSPDLYNRLFSEYGIPGRYIFLPASSAEDAIRAMRALGAKGLSVTIPFKETMVSCIDEPDEDVTAIGALNTVVGCGDRLYGHNTDWIGVREPLRDLVGSDALVVGAGGAAAAAVYALLSLDMRVQIANRTPERGEVLAERFGCTAIPFQEIKAPDLIINATSVGMKESDGSPVPSSLLKPGVTVFDLVYTPPMTPLLREASAAGCRIIKGTEMFIYQATAQFRLLTGIDPDPSKIREVLG</sequence>
<evidence type="ECO:0000256" key="11">
    <source>
        <dbReference type="HAMAP-Rule" id="MF_00222"/>
    </source>
</evidence>
<organism evidence="15 16">
    <name type="scientific">Methanocalculus chunghsingensis</name>
    <dbReference type="NCBI Taxonomy" id="156457"/>
    <lineage>
        <taxon>Archaea</taxon>
        <taxon>Methanobacteriati</taxon>
        <taxon>Methanobacteriota</taxon>
        <taxon>Stenosarchaea group</taxon>
        <taxon>Methanomicrobia</taxon>
        <taxon>Methanomicrobiales</taxon>
        <taxon>Methanocalculaceae</taxon>
        <taxon>Methanocalculus</taxon>
    </lineage>
</organism>
<evidence type="ECO:0000256" key="8">
    <source>
        <dbReference type="ARBA" id="ARBA00023002"/>
    </source>
</evidence>
<feature type="binding site" evidence="11">
    <location>
        <position position="248"/>
    </location>
    <ligand>
        <name>shikimate</name>
        <dbReference type="ChEBI" id="CHEBI:36208"/>
    </ligand>
</feature>
<evidence type="ECO:0000256" key="4">
    <source>
        <dbReference type="ARBA" id="ARBA00022741"/>
    </source>
</evidence>
<reference evidence="15" key="1">
    <citation type="submission" date="2014-12" db="EMBL/GenBank/DDBJ databases">
        <authorList>
            <person name="Huang H.-H."/>
            <person name="Chen S.-C."/>
            <person name="Lai M.-C."/>
        </authorList>
    </citation>
    <scope>NUCLEOTIDE SEQUENCE</scope>
    <source>
        <strain evidence="15">K1F9705b</strain>
    </source>
</reference>
<feature type="binding site" evidence="11">
    <location>
        <begin position="308"/>
        <end position="312"/>
    </location>
    <ligand>
        <name>NADP(+)</name>
        <dbReference type="ChEBI" id="CHEBI:58349"/>
    </ligand>
</feature>
<feature type="binding site" evidence="11">
    <location>
        <position position="420"/>
    </location>
    <ligand>
        <name>shikimate</name>
        <dbReference type="ChEBI" id="CHEBI:36208"/>
    </ligand>
</feature>